<proteinExistence type="predicted"/>
<protein>
    <submittedName>
        <fullName evidence="4">Acyltransferase</fullName>
    </submittedName>
</protein>
<keyword evidence="4" id="KW-0012">Acyltransferase</keyword>
<keyword evidence="2" id="KW-1133">Transmembrane helix</keyword>
<dbReference type="InterPro" id="IPR002656">
    <property type="entry name" value="Acyl_transf_3_dom"/>
</dbReference>
<dbReference type="PANTHER" id="PTHR23028">
    <property type="entry name" value="ACETYLTRANSFERASE"/>
    <property type="match status" value="1"/>
</dbReference>
<evidence type="ECO:0000313" key="5">
    <source>
        <dbReference type="Proteomes" id="UP000287547"/>
    </source>
</evidence>
<keyword evidence="4" id="KW-0808">Transferase</keyword>
<dbReference type="GO" id="GO:0009103">
    <property type="term" value="P:lipopolysaccharide biosynthetic process"/>
    <property type="evidence" value="ECO:0007669"/>
    <property type="project" value="TreeGrafter"/>
</dbReference>
<dbReference type="OrthoDB" id="9796461at2"/>
<feature type="transmembrane region" description="Helical" evidence="2">
    <location>
        <begin position="366"/>
        <end position="388"/>
    </location>
</feature>
<dbReference type="PANTHER" id="PTHR23028:SF53">
    <property type="entry name" value="ACYL_TRANSF_3 DOMAIN-CONTAINING PROTEIN"/>
    <property type="match status" value="1"/>
</dbReference>
<evidence type="ECO:0000256" key="2">
    <source>
        <dbReference type="SAM" id="Phobius"/>
    </source>
</evidence>
<organism evidence="4 5">
    <name type="scientific">Kibdelosporangium aridum</name>
    <dbReference type="NCBI Taxonomy" id="2030"/>
    <lineage>
        <taxon>Bacteria</taxon>
        <taxon>Bacillati</taxon>
        <taxon>Actinomycetota</taxon>
        <taxon>Actinomycetes</taxon>
        <taxon>Pseudonocardiales</taxon>
        <taxon>Pseudonocardiaceae</taxon>
        <taxon>Kibdelosporangium</taxon>
    </lineage>
</organism>
<name>A0A428ZHM3_KIBAR</name>
<feature type="transmembrane region" description="Helical" evidence="2">
    <location>
        <begin position="226"/>
        <end position="244"/>
    </location>
</feature>
<evidence type="ECO:0000259" key="3">
    <source>
        <dbReference type="Pfam" id="PF01757"/>
    </source>
</evidence>
<feature type="transmembrane region" description="Helical" evidence="2">
    <location>
        <begin position="308"/>
        <end position="329"/>
    </location>
</feature>
<sequence length="468" mass="51765">MTRIRRSQVMTTALLFPAVFGAVSVNVGSAIILRLSIILAGTASMASELDVTVTPVSNRAEVGTSHNTSRAGEILPLTGVRIIAALWVVVFHIRGNLYVEFPELGRIVSPILNHGDLGVDLFFALSGFVLTLNYVEKMGGRLNRRDTARFLWARLARVWPVYFVTLNIAALWHGWLLMRGGPDPVAPEEFSVLSYLRQLTMVVMWTEPDSERLTWNGPAWSISGEWLAYLLFPLFALLLLRLALVLRIRHLVMLGVMALFPAVLLALVSGTLYSPHLWVLRLLGSFVAGGIACLVARRVARTRRNDTVTAWCSAGFTIGIVAILYLARLTGHERYHVLAVFLFAPLLIALAVSGRGLSRVLSTRPFVLGGYISYSLYLVHMLLIEPIWWAQNVWPEVLAPQTVVTKLVFLSVPVVACVAAYAMWRWVEEPARKTMRAMSKPPARPSPQLGNGAHDTGLDVPRPVHEPA</sequence>
<dbReference type="Proteomes" id="UP000287547">
    <property type="component" value="Unassembled WGS sequence"/>
</dbReference>
<dbReference type="InterPro" id="IPR050879">
    <property type="entry name" value="Acyltransferase_3"/>
</dbReference>
<feature type="transmembrane region" description="Helical" evidence="2">
    <location>
        <begin position="251"/>
        <end position="272"/>
    </location>
</feature>
<dbReference type="AlphaFoldDB" id="A0A428ZHM3"/>
<feature type="transmembrane region" description="Helical" evidence="2">
    <location>
        <begin position="335"/>
        <end position="354"/>
    </location>
</feature>
<evidence type="ECO:0000313" key="4">
    <source>
        <dbReference type="EMBL" id="RSM87460.1"/>
    </source>
</evidence>
<keyword evidence="2" id="KW-0812">Transmembrane</keyword>
<feature type="transmembrane region" description="Helical" evidence="2">
    <location>
        <begin position="117"/>
        <end position="135"/>
    </location>
</feature>
<dbReference type="Pfam" id="PF01757">
    <property type="entry name" value="Acyl_transf_3"/>
    <property type="match status" value="1"/>
</dbReference>
<feature type="transmembrane region" description="Helical" evidence="2">
    <location>
        <begin position="156"/>
        <end position="175"/>
    </location>
</feature>
<feature type="transmembrane region" description="Helical" evidence="2">
    <location>
        <begin position="408"/>
        <end position="427"/>
    </location>
</feature>
<dbReference type="GO" id="GO:0016747">
    <property type="term" value="F:acyltransferase activity, transferring groups other than amino-acyl groups"/>
    <property type="evidence" value="ECO:0007669"/>
    <property type="project" value="InterPro"/>
</dbReference>
<feature type="domain" description="Acyltransferase 3" evidence="3">
    <location>
        <begin position="78"/>
        <end position="418"/>
    </location>
</feature>
<accession>A0A428ZHM3</accession>
<gene>
    <name evidence="4" type="ORF">DMH04_10555</name>
</gene>
<feature type="region of interest" description="Disordered" evidence="1">
    <location>
        <begin position="436"/>
        <end position="468"/>
    </location>
</feature>
<keyword evidence="2" id="KW-0472">Membrane</keyword>
<dbReference type="GO" id="GO:0016020">
    <property type="term" value="C:membrane"/>
    <property type="evidence" value="ECO:0007669"/>
    <property type="project" value="TreeGrafter"/>
</dbReference>
<reference evidence="4 5" key="1">
    <citation type="submission" date="2018-05" db="EMBL/GenBank/DDBJ databases">
        <title>Evolution of GPA BGCs.</title>
        <authorList>
            <person name="Waglechner N."/>
            <person name="Wright G.D."/>
        </authorList>
    </citation>
    <scope>NUCLEOTIDE SEQUENCE [LARGE SCALE GENOMIC DNA]</scope>
    <source>
        <strain evidence="4 5">A82846</strain>
    </source>
</reference>
<comment type="caution">
    <text evidence="4">The sequence shown here is derived from an EMBL/GenBank/DDBJ whole genome shotgun (WGS) entry which is preliminary data.</text>
</comment>
<evidence type="ECO:0000256" key="1">
    <source>
        <dbReference type="SAM" id="MobiDB-lite"/>
    </source>
</evidence>
<dbReference type="EMBL" id="QHKI01000006">
    <property type="protein sequence ID" value="RSM87460.1"/>
    <property type="molecule type" value="Genomic_DNA"/>
</dbReference>
<feature type="transmembrane region" description="Helical" evidence="2">
    <location>
        <begin position="278"/>
        <end position="296"/>
    </location>
</feature>